<proteinExistence type="predicted"/>
<dbReference type="InterPro" id="IPR000182">
    <property type="entry name" value="GNAT_dom"/>
</dbReference>
<dbReference type="AlphaFoldDB" id="K1JAH5"/>
<sequence>MAMNLEFKKINLARDYDFCVAARRDAYVCSFHRDDGFDAFLAGYRERMTTRLTSREWHYLHVWRGGEIVGQLEFRTSSSEPDSGYVHLIYLTPQARGQGLVALLLQHVAHTMQQAGCRRAVLSVSRLNLRALRFYRRCGWRYLGPNPKHAETDFYEYRLPDPA</sequence>
<dbReference type="InterPro" id="IPR050832">
    <property type="entry name" value="Bact_Acetyltransf"/>
</dbReference>
<evidence type="ECO:0000313" key="5">
    <source>
        <dbReference type="Proteomes" id="UP000005149"/>
    </source>
</evidence>
<dbReference type="HOGENOM" id="CLU_116669_0_0_6"/>
<comment type="caution">
    <text evidence="4">The sequence shown here is derived from an EMBL/GenBank/DDBJ whole genome shotgun (WGS) entry which is preliminary data.</text>
</comment>
<dbReference type="Gene3D" id="3.40.630.30">
    <property type="match status" value="1"/>
</dbReference>
<keyword evidence="1" id="KW-0808">Transferase</keyword>
<keyword evidence="5" id="KW-1185">Reference proteome</keyword>
<feature type="domain" description="N-acetyltransferase" evidence="3">
    <location>
        <begin position="5"/>
        <end position="162"/>
    </location>
</feature>
<dbReference type="PATRIC" id="fig|1073377.4.peg.1188"/>
<organism evidence="4 5">
    <name type="scientific">Aeromonas dhakensis</name>
    <dbReference type="NCBI Taxonomy" id="196024"/>
    <lineage>
        <taxon>Bacteria</taxon>
        <taxon>Pseudomonadati</taxon>
        <taxon>Pseudomonadota</taxon>
        <taxon>Gammaproteobacteria</taxon>
        <taxon>Aeromonadales</taxon>
        <taxon>Aeromonadaceae</taxon>
        <taxon>Aeromonas</taxon>
    </lineage>
</organism>
<keyword evidence="2" id="KW-0012">Acyltransferase</keyword>
<dbReference type="Pfam" id="PF00583">
    <property type="entry name" value="Acetyltransf_1"/>
    <property type="match status" value="1"/>
</dbReference>
<evidence type="ECO:0000256" key="1">
    <source>
        <dbReference type="ARBA" id="ARBA00022679"/>
    </source>
</evidence>
<evidence type="ECO:0000259" key="3">
    <source>
        <dbReference type="PROSITE" id="PS51186"/>
    </source>
</evidence>
<gene>
    <name evidence="4" type="ORF">HMPREF1171_01162</name>
</gene>
<evidence type="ECO:0000313" key="4">
    <source>
        <dbReference type="EMBL" id="EKB28630.1"/>
    </source>
</evidence>
<dbReference type="PANTHER" id="PTHR43877:SF2">
    <property type="entry name" value="AMINOALKYLPHOSPHONATE N-ACETYLTRANSFERASE-RELATED"/>
    <property type="match status" value="1"/>
</dbReference>
<dbReference type="CDD" id="cd04301">
    <property type="entry name" value="NAT_SF"/>
    <property type="match status" value="1"/>
</dbReference>
<dbReference type="PANTHER" id="PTHR43877">
    <property type="entry name" value="AMINOALKYLPHOSPHONATE N-ACETYLTRANSFERASE-RELATED-RELATED"/>
    <property type="match status" value="1"/>
</dbReference>
<dbReference type="GO" id="GO:0016747">
    <property type="term" value="F:acyltransferase activity, transferring groups other than amino-acyl groups"/>
    <property type="evidence" value="ECO:0007669"/>
    <property type="project" value="InterPro"/>
</dbReference>
<reference evidence="4 5" key="1">
    <citation type="submission" date="2012-06" db="EMBL/GenBank/DDBJ databases">
        <title>The Genome Sequence of Aeromonas hydrophila SSU.</title>
        <authorList>
            <consortium name="The Broad Institute Genome Sequencing Platform"/>
            <person name="Earl A."/>
            <person name="Ward D."/>
            <person name="Feldgarden M."/>
            <person name="Gevers D."/>
            <person name="Chopra A."/>
            <person name="Walker B."/>
            <person name="Young S.K."/>
            <person name="Zeng Q."/>
            <person name="Gargeya S."/>
            <person name="Fitzgerald M."/>
            <person name="Haas B."/>
            <person name="Abouelleil A."/>
            <person name="Alvarado L."/>
            <person name="Arachchi H.M."/>
            <person name="Berlin A.M."/>
            <person name="Chapman S.B."/>
            <person name="Goldberg J."/>
            <person name="Griggs A."/>
            <person name="Gujja S."/>
            <person name="Hansen M."/>
            <person name="Howarth C."/>
            <person name="Imamovic A."/>
            <person name="Larimer J."/>
            <person name="McCowan C."/>
            <person name="Montmayeur A."/>
            <person name="Murphy C."/>
            <person name="Neiman D."/>
            <person name="Pearson M."/>
            <person name="Priest M."/>
            <person name="Roberts A."/>
            <person name="Saif S."/>
            <person name="Shea T."/>
            <person name="Sisk P."/>
            <person name="Sykes S."/>
            <person name="Wortman J."/>
            <person name="Nusbaum C."/>
            <person name="Birren B."/>
        </authorList>
    </citation>
    <scope>NUCLEOTIDE SEQUENCE [LARGE SCALE GENOMIC DNA]</scope>
    <source>
        <strain evidence="4 5">SSU</strain>
    </source>
</reference>
<evidence type="ECO:0000256" key="2">
    <source>
        <dbReference type="ARBA" id="ARBA00023315"/>
    </source>
</evidence>
<dbReference type="SUPFAM" id="SSF55729">
    <property type="entry name" value="Acyl-CoA N-acyltransferases (Nat)"/>
    <property type="match status" value="1"/>
</dbReference>
<dbReference type="EMBL" id="AGWR01000013">
    <property type="protein sequence ID" value="EKB28630.1"/>
    <property type="molecule type" value="Genomic_DNA"/>
</dbReference>
<dbReference type="Proteomes" id="UP000005149">
    <property type="component" value="Unassembled WGS sequence"/>
</dbReference>
<dbReference type="PROSITE" id="PS51186">
    <property type="entry name" value="GNAT"/>
    <property type="match status" value="1"/>
</dbReference>
<name>K1JAH5_9GAMM</name>
<protein>
    <recommendedName>
        <fullName evidence="3">N-acetyltransferase domain-containing protein</fullName>
    </recommendedName>
</protein>
<dbReference type="InterPro" id="IPR016181">
    <property type="entry name" value="Acyl_CoA_acyltransferase"/>
</dbReference>
<accession>K1JAH5</accession>